<reference evidence="4" key="1">
    <citation type="submission" date="2011-08" db="EMBL/GenBank/DDBJ databases">
        <authorList>
            <person name="Rombauts S."/>
        </authorList>
    </citation>
    <scope>NUCLEOTIDE SEQUENCE</scope>
    <source>
        <strain evidence="4">London</strain>
    </source>
</reference>
<dbReference type="AlphaFoldDB" id="T1KLP3"/>
<dbReference type="EnsemblMetazoa" id="tetur14g03150.1">
    <property type="protein sequence ID" value="tetur14g03150.1"/>
    <property type="gene ID" value="tetur14g03150"/>
</dbReference>
<evidence type="ECO:0000256" key="2">
    <source>
        <dbReference type="SAM" id="MobiDB-lite"/>
    </source>
</evidence>
<dbReference type="HOGENOM" id="CLU_096921_1_0_1"/>
<dbReference type="Proteomes" id="UP000015104">
    <property type="component" value="Unassembled WGS sequence"/>
</dbReference>
<dbReference type="PANTHER" id="PTHR13054:SF2">
    <property type="entry name" value="PROTEIN DGCR6"/>
    <property type="match status" value="1"/>
</dbReference>
<comment type="similarity">
    <text evidence="1">Belongs to the gonadal family.</text>
</comment>
<gene>
    <name evidence="3" type="primary">107365301</name>
</gene>
<dbReference type="EMBL" id="CAEY01000211">
    <property type="status" value="NOT_ANNOTATED_CDS"/>
    <property type="molecule type" value="Genomic_DNA"/>
</dbReference>
<feature type="compositionally biased region" description="Polar residues" evidence="2">
    <location>
        <begin position="1"/>
        <end position="18"/>
    </location>
</feature>
<evidence type="ECO:0008006" key="5">
    <source>
        <dbReference type="Google" id="ProtNLM"/>
    </source>
</evidence>
<evidence type="ECO:0000313" key="4">
    <source>
        <dbReference type="Proteomes" id="UP000015104"/>
    </source>
</evidence>
<dbReference type="OrthoDB" id="21617at2759"/>
<keyword evidence="4" id="KW-1185">Reference proteome</keyword>
<evidence type="ECO:0000256" key="1">
    <source>
        <dbReference type="ARBA" id="ARBA00005939"/>
    </source>
</evidence>
<dbReference type="InterPro" id="IPR010849">
    <property type="entry name" value="Gonadal"/>
</dbReference>
<dbReference type="OMA" id="CVLNESI"/>
<dbReference type="STRING" id="32264.T1KLP3"/>
<reference evidence="3" key="2">
    <citation type="submission" date="2015-06" db="UniProtKB">
        <authorList>
            <consortium name="EnsemblMetazoa"/>
        </authorList>
    </citation>
    <scope>IDENTIFICATION</scope>
</reference>
<accession>T1KLP3</accession>
<feature type="region of interest" description="Disordered" evidence="2">
    <location>
        <begin position="1"/>
        <end position="22"/>
    </location>
</feature>
<dbReference type="Pfam" id="PF07324">
    <property type="entry name" value="DGCR6"/>
    <property type="match status" value="1"/>
</dbReference>
<sequence length="201" mass="23153">MATISSYSTEIDSSGNDNPDNDLIKRQLQLKHYKLLNELQTMSSELPMEYQQRISHELLSSLASCLLDDTVFQIVNGLQDIQQLTEKNLFQKRMKTSEALKAKKIALHKKHKEYIATGAMTMDQVRDAEDAFDAQIEEEMRKLDMQLIMELDQIVSDQQVTLERAGVPGFHVTNKPNEIKLQMHFLQFILSLKHENNSKNC</sequence>
<dbReference type="eggNOG" id="KOG4810">
    <property type="taxonomic scope" value="Eukaryota"/>
</dbReference>
<name>T1KLP3_TETUR</name>
<evidence type="ECO:0000313" key="3">
    <source>
        <dbReference type="EnsemblMetazoa" id="tetur14g03150.1"/>
    </source>
</evidence>
<organism evidence="3 4">
    <name type="scientific">Tetranychus urticae</name>
    <name type="common">Two-spotted spider mite</name>
    <dbReference type="NCBI Taxonomy" id="32264"/>
    <lineage>
        <taxon>Eukaryota</taxon>
        <taxon>Metazoa</taxon>
        <taxon>Ecdysozoa</taxon>
        <taxon>Arthropoda</taxon>
        <taxon>Chelicerata</taxon>
        <taxon>Arachnida</taxon>
        <taxon>Acari</taxon>
        <taxon>Acariformes</taxon>
        <taxon>Trombidiformes</taxon>
        <taxon>Prostigmata</taxon>
        <taxon>Eleutherengona</taxon>
        <taxon>Raphignathae</taxon>
        <taxon>Tetranychoidea</taxon>
        <taxon>Tetranychidae</taxon>
        <taxon>Tetranychus</taxon>
    </lineage>
</organism>
<protein>
    <recommendedName>
        <fullName evidence="5">Protein DGCR6</fullName>
    </recommendedName>
</protein>
<proteinExistence type="inferred from homology"/>
<dbReference type="KEGG" id="tut:107365301"/>
<dbReference type="PANTHER" id="PTHR13054">
    <property type="entry name" value="DIGEORGE SYNDROME CRITICAL REGION 6 DGCR6 FAMILY MEMBER"/>
    <property type="match status" value="1"/>
</dbReference>